<dbReference type="PROSITE" id="PS51391">
    <property type="entry name" value="CID"/>
    <property type="match status" value="1"/>
</dbReference>
<organism evidence="6 7">
    <name type="scientific">Parthenolecanium corni</name>
    <dbReference type="NCBI Taxonomy" id="536013"/>
    <lineage>
        <taxon>Eukaryota</taxon>
        <taxon>Metazoa</taxon>
        <taxon>Ecdysozoa</taxon>
        <taxon>Arthropoda</taxon>
        <taxon>Hexapoda</taxon>
        <taxon>Insecta</taxon>
        <taxon>Pterygota</taxon>
        <taxon>Neoptera</taxon>
        <taxon>Paraneoptera</taxon>
        <taxon>Hemiptera</taxon>
        <taxon>Sternorrhyncha</taxon>
        <taxon>Coccoidea</taxon>
        <taxon>Coccidae</taxon>
        <taxon>Parthenolecanium</taxon>
    </lineage>
</organism>
<dbReference type="GO" id="GO:0097550">
    <property type="term" value="C:transcription preinitiation complex"/>
    <property type="evidence" value="ECO:0007669"/>
    <property type="project" value="UniProtKB-ARBA"/>
</dbReference>
<evidence type="ECO:0000256" key="1">
    <source>
        <dbReference type="ARBA" id="ARBA00004123"/>
    </source>
</evidence>
<feature type="region of interest" description="Disordered" evidence="4">
    <location>
        <begin position="134"/>
        <end position="161"/>
    </location>
</feature>
<name>A0AAN9TJB9_9HEMI</name>
<dbReference type="Pfam" id="PF16566">
    <property type="entry name" value="CREPT"/>
    <property type="match status" value="1"/>
</dbReference>
<keyword evidence="2" id="KW-0539">Nucleus</keyword>
<dbReference type="EMBL" id="JBBCAQ010000022">
    <property type="protein sequence ID" value="KAK7591085.1"/>
    <property type="molecule type" value="Genomic_DNA"/>
</dbReference>
<accession>A0AAN9TJB9</accession>
<evidence type="ECO:0000313" key="6">
    <source>
        <dbReference type="EMBL" id="KAK7591085.1"/>
    </source>
</evidence>
<dbReference type="Proteomes" id="UP001367676">
    <property type="component" value="Unassembled WGS sequence"/>
</dbReference>
<evidence type="ECO:0000256" key="2">
    <source>
        <dbReference type="ARBA" id="ARBA00023242"/>
    </source>
</evidence>
<dbReference type="PANTHER" id="PTHR12460:SF0">
    <property type="entry name" value="CID DOMAIN-CONTAINING PROTEIN-RELATED"/>
    <property type="match status" value="1"/>
</dbReference>
<dbReference type="Gene3D" id="6.10.250.2560">
    <property type="match status" value="1"/>
</dbReference>
<gene>
    <name evidence="6" type="ORF">V9T40_002698</name>
</gene>
<evidence type="ECO:0000313" key="7">
    <source>
        <dbReference type="Proteomes" id="UP001367676"/>
    </source>
</evidence>
<keyword evidence="7" id="KW-1185">Reference proteome</keyword>
<dbReference type="GO" id="GO:0031124">
    <property type="term" value="P:mRNA 3'-end processing"/>
    <property type="evidence" value="ECO:0007669"/>
    <property type="project" value="TreeGrafter"/>
</dbReference>
<comment type="caution">
    <text evidence="6">The sequence shown here is derived from an EMBL/GenBank/DDBJ whole genome shotgun (WGS) entry which is preliminary data.</text>
</comment>
<feature type="domain" description="CID" evidence="5">
    <location>
        <begin position="1"/>
        <end position="134"/>
    </location>
</feature>
<feature type="compositionally biased region" description="Basic residues" evidence="4">
    <location>
        <begin position="146"/>
        <end position="158"/>
    </location>
</feature>
<protein>
    <recommendedName>
        <fullName evidence="5">CID domain-containing protein</fullName>
    </recommendedName>
</protein>
<sequence>MAGFTESALSKKLEDLNASQQSIQTLSLWLIHHRKHYATIVKTWMRELISAEESRQLTLMYLANDVLQNSKKKGPEYGKQFGTVLKKAYEIMGGDSCSEKTQKSLQRLLQIWEERGVYPKEFILELKAALGCGKQEKNGDDTAPPPKKKSKKESKHKPMIVDKEPQTYVKDDEEGGKELHVTLSPVTDVIDPPEPEELIKALMELENSASSDAAIREKIANLPADVSDINLLARLEDRRMGESLLRQVNEAVSLLSEYNARLVNEMSERKKVGSLLRDFIQAQRGLLIQAENRSQDCKEKLKKICQVRNEVKSRLQNLPDLQQLPNVTGGLAPLPSVGDLFNVT</sequence>
<dbReference type="SUPFAM" id="SSF48464">
    <property type="entry name" value="ENTH/VHS domain"/>
    <property type="match status" value="1"/>
</dbReference>
<comment type="similarity">
    <text evidence="3">Belongs to the UPF0400 (RTT103) family.</text>
</comment>
<dbReference type="GO" id="GO:0001111">
    <property type="term" value="P:RNA polymerase II promoter clearance"/>
    <property type="evidence" value="ECO:0007669"/>
    <property type="project" value="UniProtKB-ARBA"/>
</dbReference>
<dbReference type="InterPro" id="IPR008942">
    <property type="entry name" value="ENTH_VHS"/>
</dbReference>
<dbReference type="GO" id="GO:0000993">
    <property type="term" value="F:RNA polymerase II complex binding"/>
    <property type="evidence" value="ECO:0007669"/>
    <property type="project" value="TreeGrafter"/>
</dbReference>
<evidence type="ECO:0000256" key="3">
    <source>
        <dbReference type="ARBA" id="ARBA00034310"/>
    </source>
</evidence>
<dbReference type="Pfam" id="PF04818">
    <property type="entry name" value="CID"/>
    <property type="match status" value="1"/>
</dbReference>
<dbReference type="InterPro" id="IPR032337">
    <property type="entry name" value="RPRD1A/B_C"/>
</dbReference>
<dbReference type="AlphaFoldDB" id="A0AAN9TJB9"/>
<evidence type="ECO:0000256" key="4">
    <source>
        <dbReference type="SAM" id="MobiDB-lite"/>
    </source>
</evidence>
<evidence type="ECO:0000259" key="5">
    <source>
        <dbReference type="PROSITE" id="PS51391"/>
    </source>
</evidence>
<dbReference type="PANTHER" id="PTHR12460">
    <property type="entry name" value="CYCLIN-DEPENDENT KINASE INHIBITOR-RELATED PROTEIN"/>
    <property type="match status" value="1"/>
</dbReference>
<comment type="subcellular location">
    <subcellularLocation>
        <location evidence="1">Nucleus</location>
    </subcellularLocation>
</comment>
<dbReference type="SMART" id="SM00582">
    <property type="entry name" value="RPR"/>
    <property type="match status" value="1"/>
</dbReference>
<dbReference type="CDD" id="cd17002">
    <property type="entry name" value="CID_RPRD1"/>
    <property type="match status" value="1"/>
</dbReference>
<proteinExistence type="inferred from homology"/>
<dbReference type="FunFam" id="1.25.40.90:FF:000007">
    <property type="entry name" value="Regulation of nuclear pre-mRNA domain-containing protein 1B"/>
    <property type="match status" value="1"/>
</dbReference>
<dbReference type="GO" id="GO:0005654">
    <property type="term" value="C:nucleoplasm"/>
    <property type="evidence" value="ECO:0007669"/>
    <property type="project" value="UniProtKB-ARBA"/>
</dbReference>
<dbReference type="Gene3D" id="1.25.40.90">
    <property type="match status" value="1"/>
</dbReference>
<dbReference type="InterPro" id="IPR006569">
    <property type="entry name" value="CID_dom"/>
</dbReference>
<reference evidence="6 7" key="1">
    <citation type="submission" date="2024-03" db="EMBL/GenBank/DDBJ databases">
        <title>Adaptation during the transition from Ophiocordyceps entomopathogen to insect associate is accompanied by gene loss and intensified selection.</title>
        <authorList>
            <person name="Ward C.M."/>
            <person name="Onetto C.A."/>
            <person name="Borneman A.R."/>
        </authorList>
    </citation>
    <scope>NUCLEOTIDE SEQUENCE [LARGE SCALE GENOMIC DNA]</scope>
    <source>
        <strain evidence="6">AWRI1</strain>
        <tissue evidence="6">Single Adult Female</tissue>
    </source>
</reference>
<dbReference type="GO" id="GO:0042802">
    <property type="term" value="F:identical protein binding"/>
    <property type="evidence" value="ECO:0007669"/>
    <property type="project" value="UniProtKB-ARBA"/>
</dbReference>